<organism evidence="4 5">
    <name type="scientific">Streptomyces racemochromogenes</name>
    <dbReference type="NCBI Taxonomy" id="67353"/>
    <lineage>
        <taxon>Bacteria</taxon>
        <taxon>Bacillati</taxon>
        <taxon>Actinomycetota</taxon>
        <taxon>Actinomycetes</taxon>
        <taxon>Kitasatosporales</taxon>
        <taxon>Streptomycetaceae</taxon>
        <taxon>Streptomyces</taxon>
    </lineage>
</organism>
<keyword evidence="5" id="KW-1185">Reference proteome</keyword>
<keyword evidence="2" id="KW-1133">Transmembrane helix</keyword>
<feature type="region of interest" description="Disordered" evidence="1">
    <location>
        <begin position="1"/>
        <end position="58"/>
    </location>
</feature>
<dbReference type="Proteomes" id="UP001610631">
    <property type="component" value="Unassembled WGS sequence"/>
</dbReference>
<accession>A0ABW7PA55</accession>
<feature type="transmembrane region" description="Helical" evidence="2">
    <location>
        <begin position="114"/>
        <end position="136"/>
    </location>
</feature>
<dbReference type="Pfam" id="PF19803">
    <property type="entry name" value="DUF6286"/>
    <property type="match status" value="1"/>
</dbReference>
<evidence type="ECO:0000256" key="2">
    <source>
        <dbReference type="SAM" id="Phobius"/>
    </source>
</evidence>
<keyword evidence="2" id="KW-0472">Membrane</keyword>
<feature type="compositionally biased region" description="Basic and acidic residues" evidence="1">
    <location>
        <begin position="1"/>
        <end position="37"/>
    </location>
</feature>
<gene>
    <name evidence="4" type="ORF">WDV06_09090</name>
</gene>
<evidence type="ECO:0000256" key="1">
    <source>
        <dbReference type="SAM" id="MobiDB-lite"/>
    </source>
</evidence>
<dbReference type="RefSeq" id="WP_395509129.1">
    <property type="nucleotide sequence ID" value="NZ_JBBDHD010000016.1"/>
</dbReference>
<comment type="caution">
    <text evidence="4">The sequence shown here is derived from an EMBL/GenBank/DDBJ whole genome shotgun (WGS) entry which is preliminary data.</text>
</comment>
<protein>
    <submittedName>
        <fullName evidence="4">DUF6286 domain-containing protein</fullName>
    </submittedName>
</protein>
<dbReference type="InterPro" id="IPR046253">
    <property type="entry name" value="DUF6286"/>
</dbReference>
<evidence type="ECO:0000313" key="5">
    <source>
        <dbReference type="Proteomes" id="UP001610631"/>
    </source>
</evidence>
<evidence type="ECO:0000313" key="4">
    <source>
        <dbReference type="EMBL" id="MFH7595247.1"/>
    </source>
</evidence>
<feature type="domain" description="DUF6286" evidence="3">
    <location>
        <begin position="125"/>
        <end position="229"/>
    </location>
</feature>
<proteinExistence type="predicted"/>
<name>A0ABW7PA55_9ACTN</name>
<keyword evidence="2" id="KW-0812">Transmembrane</keyword>
<feature type="transmembrane region" description="Helical" evidence="2">
    <location>
        <begin position="66"/>
        <end position="84"/>
    </location>
</feature>
<reference evidence="4 5" key="1">
    <citation type="submission" date="2024-03" db="EMBL/GenBank/DDBJ databases">
        <title>Whole genome sequencing of Streptomyces racemochromogenes, to identify antimicrobial biosynthetic gene clusters.</title>
        <authorList>
            <person name="Suryawanshi P."/>
            <person name="Krishnaraj P.U."/>
            <person name="Arun Y.P."/>
            <person name="Suryawanshi M.P."/>
            <person name="Rakshit O."/>
        </authorList>
    </citation>
    <scope>NUCLEOTIDE SEQUENCE [LARGE SCALE GENOMIC DNA]</scope>
    <source>
        <strain evidence="4 5">AUDT626</strain>
    </source>
</reference>
<sequence>MERDPDRPADRERPSATDRRQFAAAEGEQRTSADEVTSRTVGQRAEHPSAGPLPATTRRPWSVRRVPAALTALLVAAAAGTLLFDIVRVRAGRPAAAWRTRLADELATRPLDDVAIRIGAAVMAVLGLWLILLALTPGLRNQLPLRTPDARLRAVLDRDAAALLLRDAAMRVPGVSAARIRVSQHRVRARADVRFRAAAEVKSDLVVALREELDRCALVRAPRLKVRVRARPK</sequence>
<dbReference type="EMBL" id="JBBDHD010000016">
    <property type="protein sequence ID" value="MFH7595247.1"/>
    <property type="molecule type" value="Genomic_DNA"/>
</dbReference>
<evidence type="ECO:0000259" key="3">
    <source>
        <dbReference type="Pfam" id="PF19803"/>
    </source>
</evidence>